<dbReference type="KEGG" id="ldo:LDBPK_120667"/>
<reference evidence="1 2" key="1">
    <citation type="journal article" date="2011" name="Genome Res.">
        <title>Whole genome sequencing of multiple Leishmania donovani clinical isolates provides insights into population structure and mechanisms of drug resistance.</title>
        <authorList>
            <person name="Downing T."/>
            <person name="Imamura H."/>
            <person name="Decuypere S."/>
            <person name="Clark T.G."/>
            <person name="Coombs G.H."/>
            <person name="Cotton J.A."/>
            <person name="Hilley J.D."/>
            <person name="de Doncker S."/>
            <person name="Maes I."/>
            <person name="Mottram J.C."/>
            <person name="Quail M.A."/>
            <person name="Rijal S."/>
            <person name="Sanders M."/>
            <person name="Schonian G."/>
            <person name="Stark O."/>
            <person name="Sundar S."/>
            <person name="Vanaerschot M."/>
            <person name="Hertz-Fowler C."/>
            <person name="Dujardin J.C."/>
            <person name="Berriman M."/>
        </authorList>
    </citation>
    <scope>NUCLEOTIDE SEQUENCE [LARGE SCALE GENOMIC DNA]</scope>
    <source>
        <strain evidence="1 2">BPK282A1</strain>
    </source>
</reference>
<dbReference type="Proteomes" id="UP000008980">
    <property type="component" value="Chromosome 12"/>
</dbReference>
<reference evidence="2" key="2">
    <citation type="submission" date="2011-02" db="EMBL/GenBank/DDBJ databases">
        <title>Whole genome sequencing of Leishmania donovani clinical lines reveals dynamic variation related to drug resistance.</title>
        <authorList>
            <person name="Downing T."/>
            <person name="Imamura H."/>
            <person name="Sanders M."/>
            <person name="Decuypere S."/>
            <person name="Hertz-Fowler C."/>
            <person name="Clark T.G."/>
            <person name="Rijal S."/>
            <person name="Sundar S."/>
            <person name="Quail M.A."/>
            <person name="De Doncker S."/>
            <person name="Maes I."/>
            <person name="Vanaerschot M."/>
            <person name="Stark O."/>
            <person name="Schonian G."/>
            <person name="Dujardin J.C."/>
            <person name="Berriman M."/>
        </authorList>
    </citation>
    <scope>NUCLEOTIDE SEQUENCE [LARGE SCALE GENOMIC DNA]</scope>
    <source>
        <strain evidence="2">BPK282A1</strain>
    </source>
</reference>
<dbReference type="AlphaFoldDB" id="E9BB49"/>
<evidence type="ECO:0000313" key="2">
    <source>
        <dbReference type="Proteomes" id="UP000008980"/>
    </source>
</evidence>
<accession>E9BB49</accession>
<name>E9BB49_LEIDO</name>
<protein>
    <submittedName>
        <fullName evidence="1">Uncharacterized protein</fullName>
    </submittedName>
</protein>
<organism evidence="1 2">
    <name type="scientific">Leishmania donovani</name>
    <dbReference type="NCBI Taxonomy" id="5661"/>
    <lineage>
        <taxon>Eukaryota</taxon>
        <taxon>Discoba</taxon>
        <taxon>Euglenozoa</taxon>
        <taxon>Kinetoplastea</taxon>
        <taxon>Metakinetoplastina</taxon>
        <taxon>Trypanosomatida</taxon>
        <taxon>Trypanosomatidae</taxon>
        <taxon>Leishmaniinae</taxon>
        <taxon>Leishmania</taxon>
    </lineage>
</organism>
<dbReference type="EMBL" id="FR799599">
    <property type="protein sequence ID" value="CBZ32474.1"/>
    <property type="molecule type" value="Genomic_DNA"/>
</dbReference>
<dbReference type="GeneID" id="13390173"/>
<proteinExistence type="predicted"/>
<gene>
    <name evidence="1" type="ORF">LDBPK_120667</name>
</gene>
<sequence length="195" mass="20704">MSFLALVCPPPSASHIPCVCASPLGGDIGARPCHPLLPHSLLATSWAVRACMDVYTRIEGWGRVHVCAYTRMCVGAPLYICVCACTPTDRCVGAHVHVDMRIDVYSQPRAVCRRVCVYISVCRHVCRATLSCPPPLCLSLALGALALAPGGGRAEGGRPFLISFAISLCPTRVEKRQLLGPVAPTRAVGGGNVLW</sequence>
<evidence type="ECO:0000313" key="1">
    <source>
        <dbReference type="EMBL" id="CBZ32474.1"/>
    </source>
</evidence>
<dbReference type="RefSeq" id="XP_003859186.1">
    <property type="nucleotide sequence ID" value="XM_003859138.1"/>
</dbReference>